<evidence type="ECO:0000313" key="3">
    <source>
        <dbReference type="Proteomes" id="UP001491310"/>
    </source>
</evidence>
<dbReference type="InterPro" id="IPR036291">
    <property type="entry name" value="NAD(P)-bd_dom_sf"/>
</dbReference>
<organism evidence="2 3">
    <name type="scientific">Coccomyxa subellipsoidea</name>
    <dbReference type="NCBI Taxonomy" id="248742"/>
    <lineage>
        <taxon>Eukaryota</taxon>
        <taxon>Viridiplantae</taxon>
        <taxon>Chlorophyta</taxon>
        <taxon>core chlorophytes</taxon>
        <taxon>Trebouxiophyceae</taxon>
        <taxon>Trebouxiophyceae incertae sedis</taxon>
        <taxon>Coccomyxaceae</taxon>
        <taxon>Coccomyxa</taxon>
    </lineage>
</organism>
<reference evidence="2 3" key="1">
    <citation type="journal article" date="2024" name="Nat. Commun.">
        <title>Phylogenomics reveals the evolutionary origins of lichenization in chlorophyte algae.</title>
        <authorList>
            <person name="Puginier C."/>
            <person name="Libourel C."/>
            <person name="Otte J."/>
            <person name="Skaloud P."/>
            <person name="Haon M."/>
            <person name="Grisel S."/>
            <person name="Petersen M."/>
            <person name="Berrin J.G."/>
            <person name="Delaux P.M."/>
            <person name="Dal Grande F."/>
            <person name="Keller J."/>
        </authorList>
    </citation>
    <scope>NUCLEOTIDE SEQUENCE [LARGE SCALE GENOMIC DNA]</scope>
    <source>
        <strain evidence="2 3">SAG 216-7</strain>
    </source>
</reference>
<evidence type="ECO:0000259" key="1">
    <source>
        <dbReference type="Pfam" id="PF22917"/>
    </source>
</evidence>
<sequence>MGYVALIAGVTGVTGRNLALHLQSCERWDTVYGASRRPCGLGGKVKDLPMDLSNKASLVDTLKGAPDVTHLFFCAYRPTGDAAKDVDANFGMFRDLIEAAEEAGLQLQHVSFLSGTKWYGNHIGPIKTPSKEDDPRAMTPNFYYDMEDYCIARVGAGADWTWSSVRPNPVCGFSTGSAMNLTMTIAVYASICKEIGLPFRFPGSPQAYNALLEVLDADLLACSMEYISTKPHAGNTSYNISNGDVFRWCEVWPKLAAFFGLPLAEPQKFSMTTLMAYHEWVWQKCVEKHDLSKEVASYKDVATWGFGDWVFGQEKDWFSDVNKLRRTGFQEQNLDSAEMFLRQFKELRAAKLIP</sequence>
<dbReference type="Gene3D" id="3.40.50.720">
    <property type="entry name" value="NAD(P)-binding Rossmann-like Domain"/>
    <property type="match status" value="1"/>
</dbReference>
<protein>
    <recommendedName>
        <fullName evidence="1">PRISE-like Rossmann-fold domain-containing protein</fullName>
    </recommendedName>
</protein>
<dbReference type="PANTHER" id="PTHR32487:SF0">
    <property type="entry name" value="3-OXO-DELTA(4,5)-STEROID 5-BETA-REDUCTASE"/>
    <property type="match status" value="1"/>
</dbReference>
<dbReference type="CDD" id="cd08948">
    <property type="entry name" value="5beta-POR_like_SDR_a"/>
    <property type="match status" value="1"/>
</dbReference>
<gene>
    <name evidence="2" type="ORF">WJX75_009275</name>
</gene>
<evidence type="ECO:0000313" key="2">
    <source>
        <dbReference type="EMBL" id="KAK9908534.1"/>
    </source>
</evidence>
<keyword evidence="3" id="KW-1185">Reference proteome</keyword>
<dbReference type="Proteomes" id="UP001491310">
    <property type="component" value="Unassembled WGS sequence"/>
</dbReference>
<proteinExistence type="predicted"/>
<dbReference type="Pfam" id="PF22917">
    <property type="entry name" value="PRISE"/>
    <property type="match status" value="1"/>
</dbReference>
<dbReference type="EMBL" id="JALJOT010000008">
    <property type="protein sequence ID" value="KAK9908534.1"/>
    <property type="molecule type" value="Genomic_DNA"/>
</dbReference>
<dbReference type="SUPFAM" id="SSF51735">
    <property type="entry name" value="NAD(P)-binding Rossmann-fold domains"/>
    <property type="match status" value="1"/>
</dbReference>
<name>A0ABR2YNI6_9CHLO</name>
<dbReference type="InterPro" id="IPR055222">
    <property type="entry name" value="PRISE-like_Rossmann-fold"/>
</dbReference>
<feature type="domain" description="PRISE-like Rossmann-fold" evidence="1">
    <location>
        <begin position="66"/>
        <end position="354"/>
    </location>
</feature>
<accession>A0ABR2YNI6</accession>
<comment type="caution">
    <text evidence="2">The sequence shown here is derived from an EMBL/GenBank/DDBJ whole genome shotgun (WGS) entry which is preliminary data.</text>
</comment>
<dbReference type="PANTHER" id="PTHR32487">
    <property type="entry name" value="3-OXO-DELTA(4,5)-STEROID 5-BETA-REDUCTASE"/>
    <property type="match status" value="1"/>
</dbReference>